<evidence type="ECO:0000256" key="1">
    <source>
        <dbReference type="ARBA" id="ARBA00006479"/>
    </source>
</evidence>
<dbReference type="Pfam" id="PF13412">
    <property type="entry name" value="HTH_24"/>
    <property type="match status" value="1"/>
</dbReference>
<organism evidence="3 4">
    <name type="scientific">Microbacterium bandirmense</name>
    <dbReference type="NCBI Taxonomy" id="3122050"/>
    <lineage>
        <taxon>Bacteria</taxon>
        <taxon>Bacillati</taxon>
        <taxon>Actinomycetota</taxon>
        <taxon>Actinomycetes</taxon>
        <taxon>Micrococcales</taxon>
        <taxon>Microbacteriaceae</taxon>
        <taxon>Microbacterium</taxon>
    </lineage>
</organism>
<dbReference type="InterPro" id="IPR036388">
    <property type="entry name" value="WH-like_DNA-bd_sf"/>
</dbReference>
<reference evidence="3 4" key="1">
    <citation type="submission" date="2024-02" db="EMBL/GenBank/DDBJ databases">
        <authorList>
            <person name="Saticioglu I.B."/>
        </authorList>
    </citation>
    <scope>NUCLEOTIDE SEQUENCE [LARGE SCALE GENOMIC DNA]</scope>
    <source>
        <strain evidence="3 4">Mu-80</strain>
    </source>
</reference>
<dbReference type="InterPro" id="IPR036390">
    <property type="entry name" value="WH_DNA-bd_sf"/>
</dbReference>
<dbReference type="EMBL" id="JBBDGM010000010">
    <property type="protein sequence ID" value="MEJ1089127.1"/>
    <property type="molecule type" value="Genomic_DNA"/>
</dbReference>
<comment type="caution">
    <text evidence="3">The sequence shown here is derived from an EMBL/GenBank/DDBJ whole genome shotgun (WGS) entry which is preliminary data.</text>
</comment>
<dbReference type="InterPro" id="IPR043129">
    <property type="entry name" value="ATPase_NBD"/>
</dbReference>
<dbReference type="PANTHER" id="PTHR18964:SF149">
    <property type="entry name" value="BIFUNCTIONAL UDP-N-ACETYLGLUCOSAMINE 2-EPIMERASE_N-ACETYLMANNOSAMINE KINASE"/>
    <property type="match status" value="1"/>
</dbReference>
<proteinExistence type="inferred from homology"/>
<keyword evidence="4" id="KW-1185">Reference proteome</keyword>
<feature type="compositionally biased region" description="Low complexity" evidence="2">
    <location>
        <begin position="1"/>
        <end position="13"/>
    </location>
</feature>
<comment type="similarity">
    <text evidence="1">Belongs to the ROK (NagC/XylR) family.</text>
</comment>
<dbReference type="PANTHER" id="PTHR18964">
    <property type="entry name" value="ROK (REPRESSOR, ORF, KINASE) FAMILY"/>
    <property type="match status" value="1"/>
</dbReference>
<dbReference type="RefSeq" id="WP_337332785.1">
    <property type="nucleotide sequence ID" value="NZ_JBBDGM010000010.1"/>
</dbReference>
<dbReference type="Gene3D" id="3.30.420.40">
    <property type="match status" value="1"/>
</dbReference>
<sequence length="355" mass="36671">MAATTTLSARATAQQLPGHGTRRHNRGVVLQTLLREETASRADLARLTGLARPTITEVIRELLASGVVIETGHSQEVRVGKPSVMLEIDTRAAQSIAVDLTRPDWIVGAVCAPDGSILLRNEISRDATDDIGPAVAALVSRLLAQSGIPVLGVGLGVALDADDEATACVAALGALRETAELPVHVAAEADLIARAEAGHGTAEFLLVRLGAIISTAIVTAYTADSSTARELAHLDVGDDAGRACRCGNSGCVHVWLEVLGERIANAPDEQTRDALRSEAGTRLGTPLAAIVSALDLPEVVLSGTGPLRGDVLCDAAETALMAARLPSAHVEVRCSTMDDAVLRGAAAQVLATELA</sequence>
<protein>
    <submittedName>
        <fullName evidence="3">ROK family transcriptional regulator</fullName>
    </submittedName>
</protein>
<dbReference type="Proteomes" id="UP001371224">
    <property type="component" value="Unassembled WGS sequence"/>
</dbReference>
<dbReference type="InterPro" id="IPR000600">
    <property type="entry name" value="ROK"/>
</dbReference>
<dbReference type="SUPFAM" id="SSF53067">
    <property type="entry name" value="Actin-like ATPase domain"/>
    <property type="match status" value="1"/>
</dbReference>
<feature type="region of interest" description="Disordered" evidence="2">
    <location>
        <begin position="1"/>
        <end position="22"/>
    </location>
</feature>
<accession>A0ABU8LFL7</accession>
<evidence type="ECO:0000313" key="4">
    <source>
        <dbReference type="Proteomes" id="UP001371224"/>
    </source>
</evidence>
<evidence type="ECO:0000313" key="3">
    <source>
        <dbReference type="EMBL" id="MEJ1089127.1"/>
    </source>
</evidence>
<dbReference type="SUPFAM" id="SSF46785">
    <property type="entry name" value="Winged helix' DNA-binding domain"/>
    <property type="match status" value="1"/>
</dbReference>
<gene>
    <name evidence="3" type="ORF">WDU99_12465</name>
</gene>
<name>A0ABU8LFL7_9MICO</name>
<evidence type="ECO:0000256" key="2">
    <source>
        <dbReference type="SAM" id="MobiDB-lite"/>
    </source>
</evidence>
<dbReference type="Gene3D" id="1.10.10.10">
    <property type="entry name" value="Winged helix-like DNA-binding domain superfamily/Winged helix DNA-binding domain"/>
    <property type="match status" value="1"/>
</dbReference>